<evidence type="ECO:0000259" key="6">
    <source>
        <dbReference type="Pfam" id="PF00931"/>
    </source>
</evidence>
<feature type="domain" description="Disease resistance protein winged helix" evidence="8">
    <location>
        <begin position="431"/>
        <end position="501"/>
    </location>
</feature>
<dbReference type="InterPro" id="IPR003591">
    <property type="entry name" value="Leu-rich_rpt_typical-subtyp"/>
</dbReference>
<reference evidence="11" key="4">
    <citation type="journal article" date="2018" name="Nat. Plants">
        <title>Whole-genome landscape of Medicago truncatula symbiotic genes.</title>
        <authorList>
            <person name="Pecrix Y."/>
            <person name="Gamas P."/>
            <person name="Carrere S."/>
        </authorList>
    </citation>
    <scope>NUCLEOTIDE SEQUENCE</scope>
    <source>
        <tissue evidence="11">Leaves</tissue>
    </source>
</reference>
<feature type="domain" description="NB-ARC" evidence="6">
    <location>
        <begin position="184"/>
        <end position="346"/>
    </location>
</feature>
<dbReference type="FunFam" id="3.40.50.300:FF:001091">
    <property type="entry name" value="Probable disease resistance protein At1g61300"/>
    <property type="match status" value="1"/>
</dbReference>
<dbReference type="Pfam" id="PF25019">
    <property type="entry name" value="LRR_R13L1-DRL21"/>
    <property type="match status" value="1"/>
</dbReference>
<name>G7JES1_MEDTR</name>
<dbReference type="Pfam" id="PF23559">
    <property type="entry name" value="WHD_DRP"/>
    <property type="match status" value="1"/>
</dbReference>
<dbReference type="GO" id="GO:0006952">
    <property type="term" value="P:defense response"/>
    <property type="evidence" value="ECO:0007669"/>
    <property type="project" value="UniProtKB-KW"/>
</dbReference>
<keyword evidence="1" id="KW-0433">Leucine-rich repeat</keyword>
<feature type="domain" description="R13L1/DRL21-like LRR repeat region" evidence="9">
    <location>
        <begin position="687"/>
        <end position="811"/>
    </location>
</feature>
<evidence type="ECO:0000256" key="4">
    <source>
        <dbReference type="ARBA" id="ARBA00022821"/>
    </source>
</evidence>
<dbReference type="GO" id="GO:0005524">
    <property type="term" value="F:ATP binding"/>
    <property type="evidence" value="ECO:0007669"/>
    <property type="project" value="UniProtKB-KW"/>
</dbReference>
<evidence type="ECO:0000313" key="13">
    <source>
        <dbReference type="Proteomes" id="UP000002051"/>
    </source>
</evidence>
<protein>
    <submittedName>
        <fullName evidence="10">LRR and NB-ARC domain disease resistance protein</fullName>
    </submittedName>
    <submittedName>
        <fullName evidence="11">Putative P-loop containing nucleoside triphosphate hydrolase, leucine-rich repeat domain, L</fullName>
    </submittedName>
</protein>
<dbReference type="InterPro" id="IPR042197">
    <property type="entry name" value="Apaf_helical"/>
</dbReference>
<dbReference type="InterPro" id="IPR056789">
    <property type="entry name" value="LRR_R13L1-DRL21"/>
</dbReference>
<keyword evidence="4" id="KW-0611">Plant defense</keyword>
<gene>
    <name evidence="12" type="primary">11444504</name>
    <name evidence="10" type="ordered locus">MTR_4g050410</name>
    <name evidence="11" type="ORF">MtrunA17_Chr4g0025391</name>
</gene>
<evidence type="ECO:0000256" key="1">
    <source>
        <dbReference type="ARBA" id="ARBA00022614"/>
    </source>
</evidence>
<keyword evidence="3" id="KW-0547">Nucleotide-binding</keyword>
<evidence type="ECO:0000313" key="11">
    <source>
        <dbReference type="EMBL" id="RHN60398.1"/>
    </source>
</evidence>
<dbReference type="InterPro" id="IPR041118">
    <property type="entry name" value="Rx_N"/>
</dbReference>
<dbReference type="Gramene" id="rna22706">
    <property type="protein sequence ID" value="RHN60398.1"/>
    <property type="gene ID" value="gene22706"/>
</dbReference>
<dbReference type="PaxDb" id="3880-AES88176"/>
<dbReference type="Proteomes" id="UP000002051">
    <property type="component" value="Chromosome 4"/>
</dbReference>
<dbReference type="InterPro" id="IPR027417">
    <property type="entry name" value="P-loop_NTPase"/>
</dbReference>
<dbReference type="Proteomes" id="UP000265566">
    <property type="component" value="Chromosome 4"/>
</dbReference>
<dbReference type="OrthoDB" id="2973320at2759"/>
<dbReference type="Pfam" id="PF00931">
    <property type="entry name" value="NB-ARC"/>
    <property type="match status" value="1"/>
</dbReference>
<accession>G7JES1</accession>
<keyword evidence="5" id="KW-0067">ATP-binding</keyword>
<reference evidence="12" key="3">
    <citation type="submission" date="2015-04" db="UniProtKB">
        <authorList>
            <consortium name="EnsemblPlants"/>
        </authorList>
    </citation>
    <scope>IDENTIFICATION</scope>
    <source>
        <strain evidence="12">cv. Jemalong A17</strain>
    </source>
</reference>
<dbReference type="FunFam" id="1.10.10.10:FF:000322">
    <property type="entry name" value="Probable disease resistance protein At1g63360"/>
    <property type="match status" value="1"/>
</dbReference>
<dbReference type="Gene3D" id="1.20.5.4130">
    <property type="match status" value="1"/>
</dbReference>
<dbReference type="Gene3D" id="3.40.50.300">
    <property type="entry name" value="P-loop containing nucleotide triphosphate hydrolases"/>
    <property type="match status" value="1"/>
</dbReference>
<evidence type="ECO:0000313" key="12">
    <source>
        <dbReference type="EnsemblPlants" id="AES88176"/>
    </source>
</evidence>
<dbReference type="Pfam" id="PF05725">
    <property type="entry name" value="FNIP"/>
    <property type="match status" value="1"/>
</dbReference>
<dbReference type="SUPFAM" id="SSF52058">
    <property type="entry name" value="L domain-like"/>
    <property type="match status" value="2"/>
</dbReference>
<dbReference type="GO" id="GO:0043531">
    <property type="term" value="F:ADP binding"/>
    <property type="evidence" value="ECO:0007669"/>
    <property type="project" value="InterPro"/>
</dbReference>
<reference evidence="10 13" key="1">
    <citation type="journal article" date="2011" name="Nature">
        <title>The Medicago genome provides insight into the evolution of rhizobial symbioses.</title>
        <authorList>
            <person name="Young N.D."/>
            <person name="Debelle F."/>
            <person name="Oldroyd G.E."/>
            <person name="Geurts R."/>
            <person name="Cannon S.B."/>
            <person name="Udvardi M.K."/>
            <person name="Benedito V.A."/>
            <person name="Mayer K.F."/>
            <person name="Gouzy J."/>
            <person name="Schoof H."/>
            <person name="Van de Peer Y."/>
            <person name="Proost S."/>
            <person name="Cook D.R."/>
            <person name="Meyers B.C."/>
            <person name="Spannagl M."/>
            <person name="Cheung F."/>
            <person name="De Mita S."/>
            <person name="Krishnakumar V."/>
            <person name="Gundlach H."/>
            <person name="Zhou S."/>
            <person name="Mudge J."/>
            <person name="Bharti A.K."/>
            <person name="Murray J.D."/>
            <person name="Naoumkina M.A."/>
            <person name="Rosen B."/>
            <person name="Silverstein K.A."/>
            <person name="Tang H."/>
            <person name="Rombauts S."/>
            <person name="Zhao P.X."/>
            <person name="Zhou P."/>
            <person name="Barbe V."/>
            <person name="Bardou P."/>
            <person name="Bechner M."/>
            <person name="Bellec A."/>
            <person name="Berger A."/>
            <person name="Berges H."/>
            <person name="Bidwell S."/>
            <person name="Bisseling T."/>
            <person name="Choisne N."/>
            <person name="Couloux A."/>
            <person name="Denny R."/>
            <person name="Deshpande S."/>
            <person name="Dai X."/>
            <person name="Doyle J.J."/>
            <person name="Dudez A.M."/>
            <person name="Farmer A.D."/>
            <person name="Fouteau S."/>
            <person name="Franken C."/>
            <person name="Gibelin C."/>
            <person name="Gish J."/>
            <person name="Goldstein S."/>
            <person name="Gonzalez A.J."/>
            <person name="Green P.J."/>
            <person name="Hallab A."/>
            <person name="Hartog M."/>
            <person name="Hua A."/>
            <person name="Humphray S.J."/>
            <person name="Jeong D.H."/>
            <person name="Jing Y."/>
            <person name="Jocker A."/>
            <person name="Kenton S.M."/>
            <person name="Kim D.J."/>
            <person name="Klee K."/>
            <person name="Lai H."/>
            <person name="Lang C."/>
            <person name="Lin S."/>
            <person name="Macmil S.L."/>
            <person name="Magdelenat G."/>
            <person name="Matthews L."/>
            <person name="McCorrison J."/>
            <person name="Monaghan E.L."/>
            <person name="Mun J.H."/>
            <person name="Najar F.Z."/>
            <person name="Nicholson C."/>
            <person name="Noirot C."/>
            <person name="O'Bleness M."/>
            <person name="Paule C.R."/>
            <person name="Poulain J."/>
            <person name="Prion F."/>
            <person name="Qin B."/>
            <person name="Qu C."/>
            <person name="Retzel E.F."/>
            <person name="Riddle C."/>
            <person name="Sallet E."/>
            <person name="Samain S."/>
            <person name="Samson N."/>
            <person name="Sanders I."/>
            <person name="Saurat O."/>
            <person name="Scarpelli C."/>
            <person name="Schiex T."/>
            <person name="Segurens B."/>
            <person name="Severin A.J."/>
            <person name="Sherrier D.J."/>
            <person name="Shi R."/>
            <person name="Sims S."/>
            <person name="Singer S.R."/>
            <person name="Sinharoy S."/>
            <person name="Sterck L."/>
            <person name="Viollet A."/>
            <person name="Wang B.B."/>
            <person name="Wang K."/>
            <person name="Wang M."/>
            <person name="Wang X."/>
            <person name="Warfsmann J."/>
            <person name="Weissenbach J."/>
            <person name="White D.D."/>
            <person name="White J.D."/>
            <person name="Wiley G.B."/>
            <person name="Wincker P."/>
            <person name="Xing Y."/>
            <person name="Yang L."/>
            <person name="Yao Z."/>
            <person name="Ying F."/>
            <person name="Zhai J."/>
            <person name="Zhou L."/>
            <person name="Zuber A."/>
            <person name="Denarie J."/>
            <person name="Dixon R.A."/>
            <person name="May G.D."/>
            <person name="Schwartz D.C."/>
            <person name="Rogers J."/>
            <person name="Quetier F."/>
            <person name="Town C.D."/>
            <person name="Roe B.A."/>
        </authorList>
    </citation>
    <scope>NUCLEOTIDE SEQUENCE [LARGE SCALE GENOMIC DNA]</scope>
    <source>
        <strain evidence="10">A17</strain>
        <strain evidence="12 13">cv. Jemalong A17</strain>
    </source>
</reference>
<dbReference type="Gene3D" id="3.80.10.10">
    <property type="entry name" value="Ribonuclease Inhibitor"/>
    <property type="match status" value="3"/>
</dbReference>
<dbReference type="OMA" id="LAWEQWH"/>
<dbReference type="GO" id="GO:0016787">
    <property type="term" value="F:hydrolase activity"/>
    <property type="evidence" value="ECO:0007669"/>
    <property type="project" value="UniProtKB-KW"/>
</dbReference>
<feature type="domain" description="Disease resistance N-terminal" evidence="7">
    <location>
        <begin position="10"/>
        <end position="101"/>
    </location>
</feature>
<organism evidence="10 13">
    <name type="scientific">Medicago truncatula</name>
    <name type="common">Barrel medic</name>
    <name type="synonym">Medicago tribuloides</name>
    <dbReference type="NCBI Taxonomy" id="3880"/>
    <lineage>
        <taxon>Eukaryota</taxon>
        <taxon>Viridiplantae</taxon>
        <taxon>Streptophyta</taxon>
        <taxon>Embryophyta</taxon>
        <taxon>Tracheophyta</taxon>
        <taxon>Spermatophyta</taxon>
        <taxon>Magnoliopsida</taxon>
        <taxon>eudicotyledons</taxon>
        <taxon>Gunneridae</taxon>
        <taxon>Pentapetalae</taxon>
        <taxon>rosids</taxon>
        <taxon>fabids</taxon>
        <taxon>Fabales</taxon>
        <taxon>Fabaceae</taxon>
        <taxon>Papilionoideae</taxon>
        <taxon>50 kb inversion clade</taxon>
        <taxon>NPAAA clade</taxon>
        <taxon>Hologalegina</taxon>
        <taxon>IRL clade</taxon>
        <taxon>Trifolieae</taxon>
        <taxon>Medicago</taxon>
    </lineage>
</organism>
<dbReference type="KEGG" id="mtr:11444504"/>
<dbReference type="InterPro" id="IPR008615">
    <property type="entry name" value="FNIP"/>
</dbReference>
<dbReference type="InterPro" id="IPR032675">
    <property type="entry name" value="LRR_dom_sf"/>
</dbReference>
<dbReference type="InterPro" id="IPR001611">
    <property type="entry name" value="Leu-rich_rpt"/>
</dbReference>
<evidence type="ECO:0000256" key="2">
    <source>
        <dbReference type="ARBA" id="ARBA00022737"/>
    </source>
</evidence>
<evidence type="ECO:0000256" key="3">
    <source>
        <dbReference type="ARBA" id="ARBA00022741"/>
    </source>
</evidence>
<dbReference type="InterPro" id="IPR036388">
    <property type="entry name" value="WH-like_DNA-bd_sf"/>
</dbReference>
<dbReference type="PRINTS" id="PR00364">
    <property type="entry name" value="DISEASERSIST"/>
</dbReference>
<dbReference type="SMART" id="SM00369">
    <property type="entry name" value="LRR_TYP"/>
    <property type="match status" value="3"/>
</dbReference>
<dbReference type="EMBL" id="PSQE01000004">
    <property type="protein sequence ID" value="RHN60398.1"/>
    <property type="molecule type" value="Genomic_DNA"/>
</dbReference>
<sequence>MAATLVAGAFLSATIQTIADKLSSSEFRSFIRSTKFNYSQLKELKTTLFSLQAVLVDAEQKQFNDLPVKQWLDDLKDAIFDTEDLLDLINYDALRCKVEKTPVDQLQNLPSSIKINLKMEKMCKRLQTFVQQKDILCLQRTVSGRVSRRTPSSSVVNESVMVGRNDDKNRLVSMLVSDIGTSINNNLGVVAILGMGGVGKTTLAQLVYNDEKVEHHFDLKAWVCVSEDFDVVRVTKSLLESVVRNTTFAASKVWESDNLDILRVELMKQLMDRRFLFVLDDLWNDNYVDWSELVTPLFKGKAGSKVIITTRLKKVAEVARTFPIHKLEPISDEDCWSLLSKHAFGGEDLGHSKYSNLEAIGRKISRKCDGLPIAAKALGGLMRSKVDENEWTAILNSDIWQLQNDKILPALHLSYQYLPSHLKICFAYCSIFSKDYSFDRKKLVLLWMAEGFLDYSQGGKAAEEVGDDCFSELLSRSLIQQTNDDSHEKKFFMHGLVYDLATVVSGKSCCRFECGDISENIRHLSYNQGEYDIFMKFKNLYNFKRLRSFLPIYFSTAGNYLSIKVVDDFLPKLKRLRVLSLSNYKNITKLPDSVANLVQLRYLDLSFTKIKSLPNTTSNLYNLQTMILAYCRVLTELPLHIGNLINLRHLDISGTTIKELPVEIARLENLQTLTVFVVGKRQVGLSIKELRKFPHLQGTLTIKNLHDVIEARDAGDANLKSKEKMEKLELQWGEQTEDSRIEKDVLDMLQPSVNLKKLSIDFYGGTSFPSWLGDSSFSNIVFLGISNGEHCMTLPPLGQLPSLKDLLICGMEILERIGPEFYHVQAGEGSNSSFQPFPSLECLMFRNMPNWKEWLPFVGINFAFPRLKILILSNCPKLRGYFPSHLSSIEVFKIEGCARLLETPPTFHWISAIKKIHIKGFSERSQWSLVGSDSACQLQYATIERCDKLLSLPKMIMRSTCLQHLTLNDIPSLTAFPTDVQLTSLQSLHISMCKNLSFMPPETWNNYTSLASLELWSSCDALTSFSLDGFPALERLHIYSCKNLDSIFISESPSHQPSVLRSLKIKSHYSIGSLKVKLRMDTLTALEELSLGCRELSFCGGVSLPPKLQSIDIHSRRTTAPPVTEWGLQGLTALSSLSLGKDDDIVNTLMKESLLPISLVSLTICHLYNLNSFDGNGLRHLSSLESLDFLNCQQLESLPQNCLPSSLKSLEFCYCKRLESLPEDSLPSSLKRLVIWRCPILEERYKRQEHWSKIAHIPVIEIEDQVTI</sequence>
<dbReference type="AlphaFoldDB" id="G7JES1"/>
<dbReference type="InterPro" id="IPR002182">
    <property type="entry name" value="NB-ARC"/>
</dbReference>
<dbReference type="InterPro" id="IPR058922">
    <property type="entry name" value="WHD_DRP"/>
</dbReference>
<dbReference type="EnsemblPlants" id="AES88176">
    <property type="protein sequence ID" value="AES88176"/>
    <property type="gene ID" value="MTR_4g050410"/>
</dbReference>
<evidence type="ECO:0000313" key="10">
    <source>
        <dbReference type="EMBL" id="AES88176.1"/>
    </source>
</evidence>
<dbReference type="Gene3D" id="1.10.8.430">
    <property type="entry name" value="Helical domain of apoptotic protease-activating factors"/>
    <property type="match status" value="1"/>
</dbReference>
<dbReference type="SUPFAM" id="SSF52540">
    <property type="entry name" value="P-loop containing nucleoside triphosphate hydrolases"/>
    <property type="match status" value="1"/>
</dbReference>
<evidence type="ECO:0000259" key="7">
    <source>
        <dbReference type="Pfam" id="PF18052"/>
    </source>
</evidence>
<dbReference type="HOGENOM" id="CLU_000837_8_8_1"/>
<dbReference type="EMBL" id="CM001220">
    <property type="protein sequence ID" value="AES88176.1"/>
    <property type="molecule type" value="Genomic_DNA"/>
</dbReference>
<keyword evidence="11" id="KW-0378">Hydrolase</keyword>
<dbReference type="Pfam" id="PF18052">
    <property type="entry name" value="Rx_N"/>
    <property type="match status" value="1"/>
</dbReference>
<dbReference type="Gene3D" id="1.10.10.10">
    <property type="entry name" value="Winged helix-like DNA-binding domain superfamily/Winged helix DNA-binding domain"/>
    <property type="match status" value="1"/>
</dbReference>
<dbReference type="PROSITE" id="PS51450">
    <property type="entry name" value="LRR"/>
    <property type="match status" value="1"/>
</dbReference>
<evidence type="ECO:0000259" key="9">
    <source>
        <dbReference type="Pfam" id="PF25019"/>
    </source>
</evidence>
<reference evidence="10 13" key="2">
    <citation type="journal article" date="2014" name="BMC Genomics">
        <title>An improved genome release (version Mt4.0) for the model legume Medicago truncatula.</title>
        <authorList>
            <person name="Tang H."/>
            <person name="Krishnakumar V."/>
            <person name="Bidwell S."/>
            <person name="Rosen B."/>
            <person name="Chan A."/>
            <person name="Zhou S."/>
            <person name="Gentzbittel L."/>
            <person name="Childs K.L."/>
            <person name="Yandell M."/>
            <person name="Gundlach H."/>
            <person name="Mayer K.F."/>
            <person name="Schwartz D.C."/>
            <person name="Town C.D."/>
        </authorList>
    </citation>
    <scope>GENOME REANNOTATION</scope>
    <source>
        <strain evidence="12 13">cv. Jemalong A17</strain>
    </source>
</reference>
<keyword evidence="2" id="KW-0677">Repeat</keyword>
<dbReference type="PANTHER" id="PTHR36766">
    <property type="entry name" value="PLANT BROAD-SPECTRUM MILDEW RESISTANCE PROTEIN RPW8"/>
    <property type="match status" value="1"/>
</dbReference>
<dbReference type="eggNOG" id="KOG4658">
    <property type="taxonomic scope" value="Eukaryota"/>
</dbReference>
<evidence type="ECO:0000256" key="5">
    <source>
        <dbReference type="ARBA" id="ARBA00022840"/>
    </source>
</evidence>
<dbReference type="GO" id="GO:0051707">
    <property type="term" value="P:response to other organism"/>
    <property type="evidence" value="ECO:0007669"/>
    <property type="project" value="UniProtKB-ARBA"/>
</dbReference>
<keyword evidence="13" id="KW-1185">Reference proteome</keyword>
<evidence type="ECO:0000259" key="8">
    <source>
        <dbReference type="Pfam" id="PF23559"/>
    </source>
</evidence>
<dbReference type="PANTHER" id="PTHR36766:SF31">
    <property type="entry name" value="DISEASE RESISTANCE RPP13-LIKE PROTEIN 1"/>
    <property type="match status" value="1"/>
</dbReference>
<proteinExistence type="predicted"/>